<keyword evidence="2" id="KW-1185">Reference proteome</keyword>
<dbReference type="EMBL" id="CAKXYY010000028">
    <property type="protein sequence ID" value="CAH2355552.1"/>
    <property type="molecule type" value="Genomic_DNA"/>
</dbReference>
<name>A0A9P0VZX8_9ASCO</name>
<comment type="caution">
    <text evidence="1">The sequence shown here is derived from an EMBL/GenBank/DDBJ whole genome shotgun (WGS) entry which is preliminary data.</text>
</comment>
<reference evidence="1" key="1">
    <citation type="submission" date="2022-03" db="EMBL/GenBank/DDBJ databases">
        <authorList>
            <person name="Legras J.-L."/>
            <person name="Devillers H."/>
            <person name="Grondin C."/>
        </authorList>
    </citation>
    <scope>NUCLEOTIDE SEQUENCE</scope>
    <source>
        <strain evidence="1">CLIB 1423</strain>
    </source>
</reference>
<protein>
    <submittedName>
        <fullName evidence="1">Uncharacterized protein</fullName>
    </submittedName>
</protein>
<dbReference type="Proteomes" id="UP000837801">
    <property type="component" value="Unassembled WGS sequence"/>
</dbReference>
<accession>A0A9P0VZX8</accession>
<evidence type="ECO:0000313" key="1">
    <source>
        <dbReference type="EMBL" id="CAH2355552.1"/>
    </source>
</evidence>
<dbReference type="AlphaFoldDB" id="A0A9P0VZX8"/>
<dbReference type="OrthoDB" id="4094279at2759"/>
<proteinExistence type="predicted"/>
<organism evidence="1 2">
    <name type="scientific">[Candida] railenensis</name>
    <dbReference type="NCBI Taxonomy" id="45579"/>
    <lineage>
        <taxon>Eukaryota</taxon>
        <taxon>Fungi</taxon>
        <taxon>Dikarya</taxon>
        <taxon>Ascomycota</taxon>
        <taxon>Saccharomycotina</taxon>
        <taxon>Pichiomycetes</taxon>
        <taxon>Debaryomycetaceae</taxon>
        <taxon>Kurtzmaniella</taxon>
    </lineage>
</organism>
<sequence>MYRIIHRCHYTHRAIGCTFLRPLMFSYAYSKKSSPQPSRFGKLSNNVVSFLQNESKALENAIGEPEISYDLQNYGSHNDIYSSLDPSIRSQLDSTFELHRKLLILLSYKPSKKRIDPELYIHLHKQLDSSPLDVDQINLLIRRLTFHRKFDYIWKVIEDGGSTLTDIEDYIEVICLELKSSNYFEIGLLEVISSARNVIKSSGLKNSIIDTICFKYEKSRSGIEDETLRLLEYRTTISLPNIIDVDPIMELPGFISYVSSPFSVRDLVSSNVKFQLNENDIQKVLEFSSPNDYHLLYPYYKVILKVSEPDFVDKLLTSMMKHKATQNIVHCLQSLNSRISNEILTQSLAYTYIHSSIETWLGIYWGIPMKVEKRAQISENFAKVVLNSMKLIHPGSSLESEILSLISVLHKNDLLHRNVLSTILNSMDQSASFSFYLEVSRLGLGMSNFIDLVDSICQKHSERVNFRKLSTDKTTSGELYQNLFQTFLYINFKRQREEGVDDYRKLYINSTKYERSKSIHRLHLFSKPISQLSSKQIASILNSLEHFVNHSGDFKFESTSYGRKHLLDKFIAQIMLEIDRKHKSHRGMRKIRDIIDQFQFNSTTISHELLYQYLTKYNPDVPFEIASEFSKNKPSLTNEKMKGMMIGMLTTPYYPSTARVEHYFRFCEHLKELGYKNSTKKKPIIMLIDLIVNIKVENPNVEFNNFEDILKIAMQRRVKKSLLLHWSRKLMLSEELTK</sequence>
<evidence type="ECO:0000313" key="2">
    <source>
        <dbReference type="Proteomes" id="UP000837801"/>
    </source>
</evidence>
<gene>
    <name evidence="1" type="ORF">CLIB1423_28S00848</name>
</gene>